<keyword evidence="2" id="KW-1185">Reference proteome</keyword>
<sequence>MPLRAKITNPAMQRSFASSPEIPRELPGDEENDVLFGTKYGVRTIELNRPKKLNSLNGSMARKILPRLAEWEKSGLANVVVMKGAGRAFCAGGDVAALAKLNGEGKQGQQASKDYFALEYKLDHYIATYPKPYVAFMDGITMGGGVGLSVHAPFRIATENTVFAMPETTIGFFPDVGASFFLPRMDGQIGTYLALTSEQLKGVNVFYNGIATHYIHSTSLPDLEARLSELTFKDYMPLHDRLVIINQTIEEFTSGLPHDEPFQFSKQIRQAIDWCFSPSGGVSGIIDRLNQAAAAPRDDIKAWGQKTLETIQSRSPTSVKVAFEQLRRGANWNIAQTFQHEHHIASKFMEHPDFVEGVSARLIRKPAEKPVWTVSELDQVSDEDVKAFFTNEPELQLLRTGGDRNAYKDYPHAWIGLPREAEVESVVRRGQAKTKDEVVASFVAAKDSKMGVREKVEEILNRRTETQDGVLVWR</sequence>
<proteinExistence type="predicted"/>
<dbReference type="EMBL" id="JAMKPW020000002">
    <property type="protein sequence ID" value="KAK8220127.1"/>
    <property type="molecule type" value="Genomic_DNA"/>
</dbReference>
<protein>
    <submittedName>
        <fullName evidence="1">3-hydroxyisobutyryl-CoA hydrolase</fullName>
        <ecNumber evidence="1">3.1.2.4</ecNumber>
    </submittedName>
</protein>
<evidence type="ECO:0000313" key="1">
    <source>
        <dbReference type="EMBL" id="KAK8220127.1"/>
    </source>
</evidence>
<keyword evidence="1" id="KW-0378">Hydrolase</keyword>
<name>A0ACC3SPU4_9PEZI</name>
<evidence type="ECO:0000313" key="2">
    <source>
        <dbReference type="Proteomes" id="UP001320706"/>
    </source>
</evidence>
<comment type="caution">
    <text evidence="1">The sequence shown here is derived from an EMBL/GenBank/DDBJ whole genome shotgun (WGS) entry which is preliminary data.</text>
</comment>
<dbReference type="EC" id="3.1.2.4" evidence="1"/>
<gene>
    <name evidence="1" type="primary">EHD3</name>
    <name evidence="1" type="ORF">M8818_000543</name>
</gene>
<reference evidence="1" key="1">
    <citation type="submission" date="2024-02" db="EMBL/GenBank/DDBJ databases">
        <title>Metagenome Assembled Genome of Zalaria obscura JY119.</title>
        <authorList>
            <person name="Vighnesh L."/>
            <person name="Jagadeeshwari U."/>
            <person name="Venkata Ramana C."/>
            <person name="Sasikala C."/>
        </authorList>
    </citation>
    <scope>NUCLEOTIDE SEQUENCE</scope>
    <source>
        <strain evidence="1">JY119</strain>
    </source>
</reference>
<dbReference type="Proteomes" id="UP001320706">
    <property type="component" value="Unassembled WGS sequence"/>
</dbReference>
<organism evidence="1 2">
    <name type="scientific">Zalaria obscura</name>
    <dbReference type="NCBI Taxonomy" id="2024903"/>
    <lineage>
        <taxon>Eukaryota</taxon>
        <taxon>Fungi</taxon>
        <taxon>Dikarya</taxon>
        <taxon>Ascomycota</taxon>
        <taxon>Pezizomycotina</taxon>
        <taxon>Dothideomycetes</taxon>
        <taxon>Dothideomycetidae</taxon>
        <taxon>Dothideales</taxon>
        <taxon>Zalariaceae</taxon>
        <taxon>Zalaria</taxon>
    </lineage>
</organism>
<accession>A0ACC3SPU4</accession>